<dbReference type="EMBL" id="CP142434">
    <property type="protein sequence ID" value="XBC48155.1"/>
    <property type="molecule type" value="Genomic_DNA"/>
</dbReference>
<protein>
    <submittedName>
        <fullName evidence="1">Uncharacterized protein</fullName>
    </submittedName>
</protein>
<gene>
    <name evidence="1" type="ORF">VUQ09_01840</name>
</gene>
<organism evidence="1">
    <name type="scientific">Dolosigranulum savutiense</name>
    <dbReference type="NCBI Taxonomy" id="3110288"/>
    <lineage>
        <taxon>Bacteria</taxon>
        <taxon>Bacillati</taxon>
        <taxon>Bacillota</taxon>
        <taxon>Bacilli</taxon>
        <taxon>Lactobacillales</taxon>
        <taxon>Carnobacteriaceae</taxon>
        <taxon>Dolosigranulum</taxon>
    </lineage>
</organism>
<name>A0AB74TVT4_9LACT</name>
<dbReference type="RefSeq" id="WP_347298170.1">
    <property type="nucleotide sequence ID" value="NZ_CP142434.1"/>
</dbReference>
<accession>A0AB74TVT4</accession>
<proteinExistence type="predicted"/>
<dbReference type="Gene3D" id="1.20.5.170">
    <property type="match status" value="1"/>
</dbReference>
<sequence>MSERISRGKINADKVKLRNLTVELTGGVAMNKSEVNKLKGDVHLLNGITSELRVENERLKKDISILWNKIRELENKR</sequence>
<dbReference type="AlphaFoldDB" id="A0AB74TVT4"/>
<reference evidence="1" key="1">
    <citation type="submission" date="2023-12" db="EMBL/GenBank/DDBJ databases">
        <title>Dolosigranulum savutii sp. nov. isolated from human upper respiratory samples collected in Botswana.</title>
        <authorList>
            <person name="Kelly M.S."/>
        </authorList>
    </citation>
    <scope>NUCLEOTIDE SEQUENCE</scope>
    <source>
        <strain evidence="1">MSK312</strain>
    </source>
</reference>
<evidence type="ECO:0000313" key="1">
    <source>
        <dbReference type="EMBL" id="XBC48155.1"/>
    </source>
</evidence>